<protein>
    <submittedName>
        <fullName evidence="1">Uncharacterized protein</fullName>
    </submittedName>
</protein>
<accession>A0ABY5I6R6</accession>
<evidence type="ECO:0000313" key="1">
    <source>
        <dbReference type="EMBL" id="UTY39916.1"/>
    </source>
</evidence>
<dbReference type="Proteomes" id="UP001060112">
    <property type="component" value="Chromosome"/>
</dbReference>
<evidence type="ECO:0000313" key="2">
    <source>
        <dbReference type="Proteomes" id="UP001060112"/>
    </source>
</evidence>
<name>A0ABY5I6R6_9FIRM</name>
<dbReference type="EMBL" id="CP101620">
    <property type="protein sequence ID" value="UTY39916.1"/>
    <property type="molecule type" value="Genomic_DNA"/>
</dbReference>
<sequence length="82" mass="9757">MDEYEKQVMVNHFPDMIDFQFLIPPIMLLLPYTSESINRILNDITQDQMTISKFPSQVIQAHLPYIEKRNVINVYPLFNLNE</sequence>
<dbReference type="RefSeq" id="WP_290141353.1">
    <property type="nucleotide sequence ID" value="NZ_CP101620.1"/>
</dbReference>
<proteinExistence type="predicted"/>
<reference evidence="1" key="1">
    <citation type="submission" date="2022-07" db="EMBL/GenBank/DDBJ databases">
        <title>Faecal culturing of patients with breast cancer.</title>
        <authorList>
            <person name="Teng N.M.Y."/>
            <person name="Kiu R."/>
            <person name="Evans R."/>
            <person name="Baker D.J."/>
            <person name="Zenner C."/>
            <person name="Robinson S.D."/>
            <person name="Hall L.J."/>
        </authorList>
    </citation>
    <scope>NUCLEOTIDE SEQUENCE</scope>
    <source>
        <strain evidence="1">LH1062</strain>
    </source>
</reference>
<organism evidence="1 2">
    <name type="scientific">Allocoprobacillus halotolerans</name>
    <dbReference type="NCBI Taxonomy" id="2944914"/>
    <lineage>
        <taxon>Bacteria</taxon>
        <taxon>Bacillati</taxon>
        <taxon>Bacillota</taxon>
        <taxon>Erysipelotrichia</taxon>
        <taxon>Erysipelotrichales</taxon>
        <taxon>Erysipelotrichaceae</taxon>
        <taxon>Allocoprobacillus</taxon>
    </lineage>
</organism>
<gene>
    <name evidence="1" type="ORF">NMU03_03685</name>
</gene>
<keyword evidence="2" id="KW-1185">Reference proteome</keyword>